<dbReference type="EMBL" id="LR536450">
    <property type="protein sequence ID" value="VFU08228.1"/>
    <property type="molecule type" value="Genomic_DNA"/>
</dbReference>
<gene>
    <name evidence="4" type="ORF">MTUNDRAET4_1335</name>
</gene>
<dbReference type="PANTHER" id="PTHR34977:SF1">
    <property type="entry name" value="UPF0337 PROTEIN YJBJ"/>
    <property type="match status" value="1"/>
</dbReference>
<feature type="compositionally biased region" description="Basic and acidic residues" evidence="2">
    <location>
        <begin position="31"/>
        <end position="42"/>
    </location>
</feature>
<comment type="similarity">
    <text evidence="1">Belongs to the UPF0337 (CsbD) family.</text>
</comment>
<evidence type="ECO:0000256" key="1">
    <source>
        <dbReference type="ARBA" id="ARBA00009129"/>
    </source>
</evidence>
<dbReference type="AlphaFoldDB" id="A0A4U8YYS2"/>
<accession>A0A4U8YYS2</accession>
<feature type="compositionally biased region" description="Basic and acidic residues" evidence="2">
    <location>
        <begin position="50"/>
        <end position="64"/>
    </location>
</feature>
<dbReference type="InterPro" id="IPR008462">
    <property type="entry name" value="CsbD"/>
</dbReference>
<name>A0A4U8YYS2_METTU</name>
<evidence type="ECO:0000313" key="4">
    <source>
        <dbReference type="EMBL" id="VFU08228.1"/>
    </source>
</evidence>
<dbReference type="RefSeq" id="WP_134488140.1">
    <property type="nucleotide sequence ID" value="NZ_CP139089.1"/>
</dbReference>
<dbReference type="InterPro" id="IPR050423">
    <property type="entry name" value="UPF0337_stress_rsp"/>
</dbReference>
<feature type="region of interest" description="Disordered" evidence="2">
    <location>
        <begin position="23"/>
        <end position="64"/>
    </location>
</feature>
<dbReference type="InterPro" id="IPR036629">
    <property type="entry name" value="YjbJ_sf"/>
</dbReference>
<dbReference type="PANTHER" id="PTHR34977">
    <property type="entry name" value="UPF0337 PROTEIN YJBJ"/>
    <property type="match status" value="1"/>
</dbReference>
<evidence type="ECO:0000313" key="5">
    <source>
        <dbReference type="Proteomes" id="UP000294360"/>
    </source>
</evidence>
<dbReference type="Pfam" id="PF05532">
    <property type="entry name" value="CsbD"/>
    <property type="match status" value="1"/>
</dbReference>
<dbReference type="Gene3D" id="1.10.1470.10">
    <property type="entry name" value="YjbJ"/>
    <property type="match status" value="1"/>
</dbReference>
<dbReference type="Proteomes" id="UP000294360">
    <property type="component" value="Chromosome"/>
</dbReference>
<dbReference type="SUPFAM" id="SSF69047">
    <property type="entry name" value="Hypothetical protein YjbJ"/>
    <property type="match status" value="1"/>
</dbReference>
<sequence length="64" mass="6663">MVDKEHIKGAADKVKGAVKEAAGKVTGNDRLVAEGKTDKAEGSVRQSVGDVKDAGRKVADSVKR</sequence>
<feature type="domain" description="CsbD-like" evidence="3">
    <location>
        <begin position="6"/>
        <end position="56"/>
    </location>
</feature>
<reference evidence="4 5" key="1">
    <citation type="submission" date="2019-03" db="EMBL/GenBank/DDBJ databases">
        <authorList>
            <person name="Kox A.R. M."/>
        </authorList>
    </citation>
    <scope>NUCLEOTIDE SEQUENCE [LARGE SCALE GENOMIC DNA]</scope>
    <source>
        <strain evidence="4">MTUNDRAET4 annotated genome</strain>
    </source>
</reference>
<evidence type="ECO:0000256" key="2">
    <source>
        <dbReference type="SAM" id="MobiDB-lite"/>
    </source>
</evidence>
<proteinExistence type="inferred from homology"/>
<organism evidence="4 5">
    <name type="scientific">Methylocella tundrae</name>
    <dbReference type="NCBI Taxonomy" id="227605"/>
    <lineage>
        <taxon>Bacteria</taxon>
        <taxon>Pseudomonadati</taxon>
        <taxon>Pseudomonadota</taxon>
        <taxon>Alphaproteobacteria</taxon>
        <taxon>Hyphomicrobiales</taxon>
        <taxon>Beijerinckiaceae</taxon>
        <taxon>Methylocella</taxon>
    </lineage>
</organism>
<dbReference type="OrthoDB" id="9796058at2"/>
<protein>
    <recommendedName>
        <fullName evidence="3">CsbD-like domain-containing protein</fullName>
    </recommendedName>
</protein>
<dbReference type="KEGG" id="mtun:MTUNDRAET4_1335"/>
<evidence type="ECO:0000259" key="3">
    <source>
        <dbReference type="Pfam" id="PF05532"/>
    </source>
</evidence>